<keyword evidence="3" id="KW-0238">DNA-binding</keyword>
<evidence type="ECO:0000313" key="7">
    <source>
        <dbReference type="Proteomes" id="UP000737171"/>
    </source>
</evidence>
<dbReference type="CDD" id="cd08422">
    <property type="entry name" value="PBP2_CrgA_like"/>
    <property type="match status" value="1"/>
</dbReference>
<dbReference type="InterPro" id="IPR000847">
    <property type="entry name" value="LysR_HTH_N"/>
</dbReference>
<keyword evidence="4" id="KW-0804">Transcription</keyword>
<dbReference type="PANTHER" id="PTHR30537">
    <property type="entry name" value="HTH-TYPE TRANSCRIPTIONAL REGULATOR"/>
    <property type="match status" value="1"/>
</dbReference>
<feature type="domain" description="HTH lysR-type" evidence="5">
    <location>
        <begin position="1"/>
        <end position="59"/>
    </location>
</feature>
<evidence type="ECO:0000256" key="4">
    <source>
        <dbReference type="ARBA" id="ARBA00023163"/>
    </source>
</evidence>
<comment type="similarity">
    <text evidence="1">Belongs to the LysR transcriptional regulatory family.</text>
</comment>
<accession>A0ABX2EQF0</accession>
<name>A0ABX2EQF0_9BURK</name>
<sequence length="301" mass="32484">MDDLQAMAVFAAVVRLGSMSGAARQLGMTPSAVSQRVRALEAAHGVILLHRSTRKLRLTEVGQRVHAHCEALVHSAAQAREQLQLARDALEGELRLAAPVGFARHVGPALAPLLAQHPALKLRLLVDDQMIDLIEARIDLALRAGRMPDSSWVARRLCSFGWSLCAAPAYLARAGMPQRPADLAQHEWLGGDTRSEGGLMIELTGGDGAVERLRVEPRVVSNNQLTIQQLCATGLGLALLVRPDADDDLRAGRLVPLLSEWRLPTVPVWAVTPQREAQPAKVRHALAALQAVLRQLPGSAD</sequence>
<organism evidence="6 7">
    <name type="scientific">Pseudaquabacterium terrae</name>
    <dbReference type="NCBI Taxonomy" id="2732868"/>
    <lineage>
        <taxon>Bacteria</taxon>
        <taxon>Pseudomonadati</taxon>
        <taxon>Pseudomonadota</taxon>
        <taxon>Betaproteobacteria</taxon>
        <taxon>Burkholderiales</taxon>
        <taxon>Sphaerotilaceae</taxon>
        <taxon>Pseudaquabacterium</taxon>
    </lineage>
</organism>
<comment type="caution">
    <text evidence="6">The sequence shown here is derived from an EMBL/GenBank/DDBJ whole genome shotgun (WGS) entry which is preliminary data.</text>
</comment>
<dbReference type="SUPFAM" id="SSF46785">
    <property type="entry name" value="Winged helix' DNA-binding domain"/>
    <property type="match status" value="1"/>
</dbReference>
<dbReference type="Pfam" id="PF00126">
    <property type="entry name" value="HTH_1"/>
    <property type="match status" value="1"/>
</dbReference>
<dbReference type="PROSITE" id="PS50931">
    <property type="entry name" value="HTH_LYSR"/>
    <property type="match status" value="1"/>
</dbReference>
<dbReference type="PANTHER" id="PTHR30537:SF30">
    <property type="entry name" value="TRANSCRIPTIONAL REGULATOR-RELATED"/>
    <property type="match status" value="1"/>
</dbReference>
<dbReference type="Gene3D" id="1.10.10.10">
    <property type="entry name" value="Winged helix-like DNA-binding domain superfamily/Winged helix DNA-binding domain"/>
    <property type="match status" value="1"/>
</dbReference>
<protein>
    <submittedName>
        <fullName evidence="6">LysR family transcriptional regulator</fullName>
    </submittedName>
</protein>
<proteinExistence type="inferred from homology"/>
<dbReference type="EMBL" id="JABRWJ010000009">
    <property type="protein sequence ID" value="NRF70838.1"/>
    <property type="molecule type" value="Genomic_DNA"/>
</dbReference>
<dbReference type="InterPro" id="IPR036390">
    <property type="entry name" value="WH_DNA-bd_sf"/>
</dbReference>
<keyword evidence="7" id="KW-1185">Reference proteome</keyword>
<evidence type="ECO:0000259" key="5">
    <source>
        <dbReference type="PROSITE" id="PS50931"/>
    </source>
</evidence>
<dbReference type="RefSeq" id="WP_173130762.1">
    <property type="nucleotide sequence ID" value="NZ_JABRWJ010000009.1"/>
</dbReference>
<dbReference type="InterPro" id="IPR036388">
    <property type="entry name" value="WH-like_DNA-bd_sf"/>
</dbReference>
<evidence type="ECO:0000256" key="1">
    <source>
        <dbReference type="ARBA" id="ARBA00009437"/>
    </source>
</evidence>
<dbReference type="InterPro" id="IPR005119">
    <property type="entry name" value="LysR_subst-bd"/>
</dbReference>
<dbReference type="InterPro" id="IPR058163">
    <property type="entry name" value="LysR-type_TF_proteobact-type"/>
</dbReference>
<dbReference type="Proteomes" id="UP000737171">
    <property type="component" value="Unassembled WGS sequence"/>
</dbReference>
<dbReference type="Gene3D" id="3.40.190.290">
    <property type="match status" value="1"/>
</dbReference>
<gene>
    <name evidence="6" type="ORF">HLB44_27920</name>
</gene>
<dbReference type="SUPFAM" id="SSF53850">
    <property type="entry name" value="Periplasmic binding protein-like II"/>
    <property type="match status" value="1"/>
</dbReference>
<evidence type="ECO:0000256" key="2">
    <source>
        <dbReference type="ARBA" id="ARBA00023015"/>
    </source>
</evidence>
<evidence type="ECO:0000256" key="3">
    <source>
        <dbReference type="ARBA" id="ARBA00023125"/>
    </source>
</evidence>
<keyword evidence="2" id="KW-0805">Transcription regulation</keyword>
<reference evidence="6 7" key="1">
    <citation type="submission" date="2020-05" db="EMBL/GenBank/DDBJ databases">
        <title>Aquincola sp. isolate from soil.</title>
        <authorList>
            <person name="Han J."/>
            <person name="Kim D.-U."/>
        </authorList>
    </citation>
    <scope>NUCLEOTIDE SEQUENCE [LARGE SCALE GENOMIC DNA]</scope>
    <source>
        <strain evidence="6 7">S2</strain>
    </source>
</reference>
<dbReference type="Pfam" id="PF03466">
    <property type="entry name" value="LysR_substrate"/>
    <property type="match status" value="1"/>
</dbReference>
<evidence type="ECO:0000313" key="6">
    <source>
        <dbReference type="EMBL" id="NRF70838.1"/>
    </source>
</evidence>